<feature type="compositionally biased region" description="Polar residues" evidence="12">
    <location>
        <begin position="377"/>
        <end position="392"/>
    </location>
</feature>
<accession>A0AA88YW09</accession>
<dbReference type="Pfam" id="PF13017">
    <property type="entry name" value="Maelstrom"/>
    <property type="match status" value="1"/>
</dbReference>
<evidence type="ECO:0000313" key="15">
    <source>
        <dbReference type="Proteomes" id="UP001186944"/>
    </source>
</evidence>
<dbReference type="AlphaFoldDB" id="A0AA88YW09"/>
<keyword evidence="15" id="KW-1185">Reference proteome</keyword>
<evidence type="ECO:0000256" key="10">
    <source>
        <dbReference type="ARBA" id="ARBA00023254"/>
    </source>
</evidence>
<evidence type="ECO:0000256" key="4">
    <source>
        <dbReference type="ARBA" id="ARBA00022473"/>
    </source>
</evidence>
<dbReference type="PANTHER" id="PTHR21358">
    <property type="entry name" value="PROTEIN MAELSTROM HOMOLOG"/>
    <property type="match status" value="1"/>
</dbReference>
<comment type="subcellular location">
    <subcellularLocation>
        <location evidence="2">Cytoplasm</location>
    </subcellularLocation>
    <subcellularLocation>
        <location evidence="1">Nucleus</location>
    </subcellularLocation>
</comment>
<dbReference type="CDD" id="cd21992">
    <property type="entry name" value="HMG-box_MAEL"/>
    <property type="match status" value="1"/>
</dbReference>
<evidence type="ECO:0000256" key="7">
    <source>
        <dbReference type="ARBA" id="ARBA00023125"/>
    </source>
</evidence>
<evidence type="ECO:0000256" key="2">
    <source>
        <dbReference type="ARBA" id="ARBA00004496"/>
    </source>
</evidence>
<keyword evidence="7 11" id="KW-0238">DNA-binding</keyword>
<sequence>MPKKPVRNAFYFYMKDLEPDLKREGRVFPNGMQDIVPIAHPRWKALPESEKTRYEKIAKEYKAKMRGVEGDKYRMDNVGNILAHRVDPMAEADKQRLKERASVKSKWPAGSEVTNEVFYLINFQTLCKTEEGDYLPAEIGVVEYSIAKGITKTLHRFIEPGRIPLGYSFECRQKSEDYHKIPEQNFEHSDANYRGLWIQLENFVNPNGEKPEYPPLYSLGNDIEEVAYCLGWIHSRACLGIPNRLKKVYELEGMVADLYAHKGTMISKSSVIDMLTTSTWDYEPKTRCFYHEELECKYCALAIVKRYTYAISDSMCSMFELPLTENHLPAKTESRCNVLPPSSMTVEHKQARRAAAQQQNSRGRAGQGRWGGGQTGMVTQQIVKSATSTGGNSDDDSDDDDDDEVDYTSLRRPNAPVERAPEPTLGWSGMPLRSNIPPAVSSNADFPALGRGGPVAGMPTSGIPMGRGYTPTPGDFPAMGRTNPVSAVGIGRGQPQQQGVQTTKFAGRAGAPAPSNAPIPPSAWVQDPNRQTMAGVAQVLRNPSDIPGFPSGQINTSIPPPSLNSSMNCNSEQFDSSVVPPSLNSSMMSITGPFDVSVPPPSLNSSFQTTNGTVDTSIPPPSLNHSRASTNSAPFMMNAAVGRGRGLLGNIDPNVKMPKGRGYAPPGMDVGVRGSKEQEETGVPGEKPPAEAWVGDHLPSHIRPFAESEIRSRDLRGEKRARYHCANPAG</sequence>
<evidence type="ECO:0000256" key="3">
    <source>
        <dbReference type="ARBA" id="ARBA00007057"/>
    </source>
</evidence>
<name>A0AA88YW09_PINIB</name>
<evidence type="ECO:0000313" key="14">
    <source>
        <dbReference type="EMBL" id="KAK3107275.1"/>
    </source>
</evidence>
<reference evidence="14" key="1">
    <citation type="submission" date="2019-08" db="EMBL/GenBank/DDBJ databases">
        <title>The improved chromosome-level genome for the pearl oyster Pinctada fucata martensii using PacBio sequencing and Hi-C.</title>
        <authorList>
            <person name="Zheng Z."/>
        </authorList>
    </citation>
    <scope>NUCLEOTIDE SEQUENCE</scope>
    <source>
        <strain evidence="14">ZZ-2019</strain>
        <tissue evidence="14">Adductor muscle</tissue>
    </source>
</reference>
<feature type="domain" description="HMG box" evidence="13">
    <location>
        <begin position="3"/>
        <end position="74"/>
    </location>
</feature>
<dbReference type="InterPro" id="IPR039259">
    <property type="entry name" value="Protein_maelstrom"/>
</dbReference>
<dbReference type="PANTHER" id="PTHR21358:SF4">
    <property type="entry name" value="PROTEIN MAELSTROM HOMOLOG"/>
    <property type="match status" value="1"/>
</dbReference>
<dbReference type="Proteomes" id="UP001186944">
    <property type="component" value="Unassembled WGS sequence"/>
</dbReference>
<comment type="similarity">
    <text evidence="3">Belongs to the maelstrom family.</text>
</comment>
<dbReference type="GO" id="GO:0043565">
    <property type="term" value="F:sequence-specific DNA binding"/>
    <property type="evidence" value="ECO:0007669"/>
    <property type="project" value="TreeGrafter"/>
</dbReference>
<keyword evidence="9 11" id="KW-0539">Nucleus</keyword>
<dbReference type="GO" id="GO:0045892">
    <property type="term" value="P:negative regulation of DNA-templated transcription"/>
    <property type="evidence" value="ECO:0007669"/>
    <property type="project" value="TreeGrafter"/>
</dbReference>
<dbReference type="GO" id="GO:0007140">
    <property type="term" value="P:male meiotic nuclear division"/>
    <property type="evidence" value="ECO:0007669"/>
    <property type="project" value="TreeGrafter"/>
</dbReference>
<dbReference type="PROSITE" id="PS50118">
    <property type="entry name" value="HMG_BOX_2"/>
    <property type="match status" value="1"/>
</dbReference>
<keyword evidence="4" id="KW-0217">Developmental protein</keyword>
<evidence type="ECO:0000256" key="9">
    <source>
        <dbReference type="ARBA" id="ARBA00023242"/>
    </source>
</evidence>
<evidence type="ECO:0000256" key="12">
    <source>
        <dbReference type="SAM" id="MobiDB-lite"/>
    </source>
</evidence>
<dbReference type="Pfam" id="PF09011">
    <property type="entry name" value="HMG_box_2"/>
    <property type="match status" value="1"/>
</dbReference>
<comment type="caution">
    <text evidence="14">The sequence shown here is derived from an EMBL/GenBank/DDBJ whole genome shotgun (WGS) entry which is preliminary data.</text>
</comment>
<organism evidence="14 15">
    <name type="scientific">Pinctada imbricata</name>
    <name type="common">Atlantic pearl-oyster</name>
    <name type="synonym">Pinctada martensii</name>
    <dbReference type="NCBI Taxonomy" id="66713"/>
    <lineage>
        <taxon>Eukaryota</taxon>
        <taxon>Metazoa</taxon>
        <taxon>Spiralia</taxon>
        <taxon>Lophotrochozoa</taxon>
        <taxon>Mollusca</taxon>
        <taxon>Bivalvia</taxon>
        <taxon>Autobranchia</taxon>
        <taxon>Pteriomorphia</taxon>
        <taxon>Pterioida</taxon>
        <taxon>Pterioidea</taxon>
        <taxon>Pteriidae</taxon>
        <taxon>Pinctada</taxon>
    </lineage>
</organism>
<evidence type="ECO:0000256" key="6">
    <source>
        <dbReference type="ARBA" id="ARBA00022782"/>
    </source>
</evidence>
<feature type="region of interest" description="Disordered" evidence="12">
    <location>
        <begin position="673"/>
        <end position="710"/>
    </location>
</feature>
<evidence type="ECO:0000256" key="8">
    <source>
        <dbReference type="ARBA" id="ARBA00023158"/>
    </source>
</evidence>
<keyword evidence="8" id="KW-0943">RNA-mediated gene silencing</keyword>
<dbReference type="GO" id="GO:0007283">
    <property type="term" value="P:spermatogenesis"/>
    <property type="evidence" value="ECO:0007669"/>
    <property type="project" value="TreeGrafter"/>
</dbReference>
<feature type="DNA-binding region" description="HMG box" evidence="11">
    <location>
        <begin position="3"/>
        <end position="74"/>
    </location>
</feature>
<dbReference type="InterPro" id="IPR009071">
    <property type="entry name" value="HMG_box_dom"/>
</dbReference>
<keyword evidence="10" id="KW-0469">Meiosis</keyword>
<keyword evidence="5" id="KW-0963">Cytoplasm</keyword>
<dbReference type="GO" id="GO:0005634">
    <property type="term" value="C:nucleus"/>
    <property type="evidence" value="ECO:0007669"/>
    <property type="project" value="UniProtKB-SubCell"/>
</dbReference>
<keyword evidence="6" id="KW-0221">Differentiation</keyword>
<dbReference type="GO" id="GO:0043186">
    <property type="term" value="C:P granule"/>
    <property type="evidence" value="ECO:0007669"/>
    <property type="project" value="TreeGrafter"/>
</dbReference>
<dbReference type="InterPro" id="IPR024970">
    <property type="entry name" value="Maelstrom"/>
</dbReference>
<feature type="compositionally biased region" description="Gly residues" evidence="12">
    <location>
        <begin position="365"/>
        <end position="375"/>
    </location>
</feature>
<proteinExistence type="inferred from homology"/>
<dbReference type="InterPro" id="IPR036910">
    <property type="entry name" value="HMG_box_dom_sf"/>
</dbReference>
<dbReference type="GO" id="GO:0030154">
    <property type="term" value="P:cell differentiation"/>
    <property type="evidence" value="ECO:0007669"/>
    <property type="project" value="UniProtKB-KW"/>
</dbReference>
<dbReference type="GO" id="GO:0034587">
    <property type="term" value="P:piRNA processing"/>
    <property type="evidence" value="ECO:0007669"/>
    <property type="project" value="TreeGrafter"/>
</dbReference>
<dbReference type="SUPFAM" id="SSF47095">
    <property type="entry name" value="HMG-box"/>
    <property type="match status" value="1"/>
</dbReference>
<feature type="compositionally biased region" description="Low complexity" evidence="12">
    <location>
        <begin position="353"/>
        <end position="364"/>
    </location>
</feature>
<evidence type="ECO:0000256" key="5">
    <source>
        <dbReference type="ARBA" id="ARBA00022490"/>
    </source>
</evidence>
<feature type="region of interest" description="Disordered" evidence="12">
    <location>
        <begin position="333"/>
        <end position="431"/>
    </location>
</feature>
<evidence type="ECO:0000256" key="11">
    <source>
        <dbReference type="PROSITE-ProRule" id="PRU00267"/>
    </source>
</evidence>
<feature type="compositionally biased region" description="Acidic residues" evidence="12">
    <location>
        <begin position="393"/>
        <end position="406"/>
    </location>
</feature>
<dbReference type="EMBL" id="VSWD01000002">
    <property type="protein sequence ID" value="KAK3107275.1"/>
    <property type="molecule type" value="Genomic_DNA"/>
</dbReference>
<gene>
    <name evidence="14" type="ORF">FSP39_010906</name>
</gene>
<evidence type="ECO:0000256" key="1">
    <source>
        <dbReference type="ARBA" id="ARBA00004123"/>
    </source>
</evidence>
<protein>
    <recommendedName>
        <fullName evidence="13">HMG box domain-containing protein</fullName>
    </recommendedName>
</protein>
<evidence type="ECO:0000259" key="13">
    <source>
        <dbReference type="PROSITE" id="PS50118"/>
    </source>
</evidence>
<dbReference type="GO" id="GO:0060964">
    <property type="term" value="P:regulation of miRNA-mediated gene silencing"/>
    <property type="evidence" value="ECO:0007669"/>
    <property type="project" value="InterPro"/>
</dbReference>
<dbReference type="Gene3D" id="1.10.30.10">
    <property type="entry name" value="High mobility group box domain"/>
    <property type="match status" value="1"/>
</dbReference>